<feature type="transmembrane region" description="Helical" evidence="1">
    <location>
        <begin position="218"/>
        <end position="243"/>
    </location>
</feature>
<feature type="transmembrane region" description="Helical" evidence="1">
    <location>
        <begin position="304"/>
        <end position="324"/>
    </location>
</feature>
<feature type="transmembrane region" description="Helical" evidence="1">
    <location>
        <begin position="263"/>
        <end position="284"/>
    </location>
</feature>
<proteinExistence type="predicted"/>
<keyword evidence="1" id="KW-0812">Transmembrane</keyword>
<organism evidence="2 3">
    <name type="scientific">Rhodobium gokarnense</name>
    <dbReference type="NCBI Taxonomy" id="364296"/>
    <lineage>
        <taxon>Bacteria</taxon>
        <taxon>Pseudomonadati</taxon>
        <taxon>Pseudomonadota</taxon>
        <taxon>Alphaproteobacteria</taxon>
        <taxon>Hyphomicrobiales</taxon>
        <taxon>Rhodobiaceae</taxon>
        <taxon>Rhodobium</taxon>
    </lineage>
</organism>
<feature type="transmembrane region" description="Helical" evidence="1">
    <location>
        <begin position="190"/>
        <end position="211"/>
    </location>
</feature>
<dbReference type="Proteomes" id="UP001209755">
    <property type="component" value="Unassembled WGS sequence"/>
</dbReference>
<dbReference type="RefSeq" id="WP_264601616.1">
    <property type="nucleotide sequence ID" value="NZ_JAOQNS010000005.1"/>
</dbReference>
<feature type="transmembrane region" description="Helical" evidence="1">
    <location>
        <begin position="103"/>
        <end position="122"/>
    </location>
</feature>
<keyword evidence="1" id="KW-1133">Transmembrane helix</keyword>
<accession>A0ABT3HCJ1</accession>
<gene>
    <name evidence="2" type="ORF">M2319_002333</name>
</gene>
<reference evidence="3" key="1">
    <citation type="submission" date="2023-07" db="EMBL/GenBank/DDBJ databases">
        <title>Genome sequencing of Purple Non-Sulfur Bacteria from various extreme environments.</title>
        <authorList>
            <person name="Mayer M."/>
        </authorList>
    </citation>
    <scope>NUCLEOTIDE SEQUENCE [LARGE SCALE GENOMIC DNA]</scope>
    <source>
        <strain evidence="3">DSM 17935</strain>
    </source>
</reference>
<keyword evidence="3" id="KW-1185">Reference proteome</keyword>
<comment type="caution">
    <text evidence="2">The sequence shown here is derived from an EMBL/GenBank/DDBJ whole genome shotgun (WGS) entry which is preliminary data.</text>
</comment>
<name>A0ABT3HCJ1_9HYPH</name>
<keyword evidence="1" id="KW-0472">Membrane</keyword>
<evidence type="ECO:0000313" key="2">
    <source>
        <dbReference type="EMBL" id="MCW2307996.1"/>
    </source>
</evidence>
<evidence type="ECO:0000313" key="3">
    <source>
        <dbReference type="Proteomes" id="UP001209755"/>
    </source>
</evidence>
<feature type="transmembrane region" description="Helical" evidence="1">
    <location>
        <begin position="52"/>
        <end position="73"/>
    </location>
</feature>
<sequence>MIFHPPILAILIASTLSLVTLVWASGFAARLVRRWDVSSGHAGQIALEKRTYLVSTALVFVLALEAVSLILFVENAERMSVLFVGAMCAIGTLNVNAYGFPALILKVALFFGAAVWLIVNHADGLGRDYPLTRFKYGLLIALSPLVVAVAAVQFAYFYNLRADVITSCCSRVFVPNAGGLEADLSSLDPALALALLFGGLGVIAALALAALRWRAARLAYAIASVLYFAIGLSAVISVVSPYIYEQFHHHCPFCILKPEYGYIGYWLYLPLFVGTASGLGLGALSLKATPTSLQDALPPYRRRLILASVAGFGLFGAVALLAILRSNLIMFG</sequence>
<evidence type="ECO:0000256" key="1">
    <source>
        <dbReference type="SAM" id="Phobius"/>
    </source>
</evidence>
<feature type="transmembrane region" description="Helical" evidence="1">
    <location>
        <begin position="134"/>
        <end position="157"/>
    </location>
</feature>
<protein>
    <submittedName>
        <fullName evidence="2">Uncharacterized protein</fullName>
    </submittedName>
</protein>
<dbReference type="EMBL" id="JAOQNS010000005">
    <property type="protein sequence ID" value="MCW2307996.1"/>
    <property type="molecule type" value="Genomic_DNA"/>
</dbReference>